<gene>
    <name evidence="1" type="ORF">GCM10023318_51820</name>
</gene>
<organism evidence="1 2">
    <name type="scientific">Nocardia callitridis</name>
    <dbReference type="NCBI Taxonomy" id="648753"/>
    <lineage>
        <taxon>Bacteria</taxon>
        <taxon>Bacillati</taxon>
        <taxon>Actinomycetota</taxon>
        <taxon>Actinomycetes</taxon>
        <taxon>Mycobacteriales</taxon>
        <taxon>Nocardiaceae</taxon>
        <taxon>Nocardia</taxon>
    </lineage>
</organism>
<protein>
    <submittedName>
        <fullName evidence="1">Uncharacterized protein</fullName>
    </submittedName>
</protein>
<reference evidence="2" key="1">
    <citation type="journal article" date="2019" name="Int. J. Syst. Evol. Microbiol.">
        <title>The Global Catalogue of Microorganisms (GCM) 10K type strain sequencing project: providing services to taxonomists for standard genome sequencing and annotation.</title>
        <authorList>
            <consortium name="The Broad Institute Genomics Platform"/>
            <consortium name="The Broad Institute Genome Sequencing Center for Infectious Disease"/>
            <person name="Wu L."/>
            <person name="Ma J."/>
        </authorList>
    </citation>
    <scope>NUCLEOTIDE SEQUENCE [LARGE SCALE GENOMIC DNA]</scope>
    <source>
        <strain evidence="2">JCM 18298</strain>
    </source>
</reference>
<dbReference type="Proteomes" id="UP001500603">
    <property type="component" value="Unassembled WGS sequence"/>
</dbReference>
<dbReference type="EMBL" id="BAABJM010000006">
    <property type="protein sequence ID" value="GAA5065104.1"/>
    <property type="molecule type" value="Genomic_DNA"/>
</dbReference>
<accession>A0ABP9KV06</accession>
<comment type="caution">
    <text evidence="1">The sequence shown here is derived from an EMBL/GenBank/DDBJ whole genome shotgun (WGS) entry which is preliminary data.</text>
</comment>
<proteinExistence type="predicted"/>
<evidence type="ECO:0000313" key="1">
    <source>
        <dbReference type="EMBL" id="GAA5065104.1"/>
    </source>
</evidence>
<keyword evidence="2" id="KW-1185">Reference proteome</keyword>
<evidence type="ECO:0000313" key="2">
    <source>
        <dbReference type="Proteomes" id="UP001500603"/>
    </source>
</evidence>
<name>A0ABP9KV06_9NOCA</name>
<sequence>MLWSKPTGAGFVHAGSRFDVSLGIGELSSGKVESANLSMWRCCARVRPQLAKDIARQGFLERARARGAAYSIR</sequence>